<gene>
    <name evidence="3" type="ORF">GF339_06530</name>
</gene>
<dbReference type="Gene3D" id="3.40.50.720">
    <property type="entry name" value="NAD(P)-binding Rossmann-like Domain"/>
    <property type="match status" value="1"/>
</dbReference>
<dbReference type="AlphaFoldDB" id="A0A9D5Q5G9"/>
<protein>
    <submittedName>
        <fullName evidence="3">NAD-dependent epimerase/dehydratase family protein</fullName>
    </submittedName>
</protein>
<sequence length="287" mass="32315">MTIGITGHKGFIGSAVAQHVAQQNCHVLTLDRLTRSPEGERQDAKEYPDNLDWVLHFGASTSISQSFDHPFATYQNNLNATLSALQIAQYSKASFLYMSSYVYGTPQYLPIDETHPLGCSNPYMGSKILGEQLCQQCNMLFHVPVVILRGFYIYGPALPPGRFISDLLACVRRGTPITINDPSPKRDYLYIRDFCALIWRILSQTPLKTGIYNVGYGQSYSNLDVAELLRTLSHEHRPIVINSVRRQNDIGDCIPDVSMVKQTFSWEPVYSLEMGLRELLTMPQKSS</sequence>
<evidence type="ECO:0000313" key="4">
    <source>
        <dbReference type="Proteomes" id="UP000649604"/>
    </source>
</evidence>
<feature type="domain" description="NAD-dependent epimerase/dehydratase" evidence="2">
    <location>
        <begin position="5"/>
        <end position="215"/>
    </location>
</feature>
<name>A0A9D5Q5G9_9BACT</name>
<evidence type="ECO:0000256" key="1">
    <source>
        <dbReference type="ARBA" id="ARBA00007637"/>
    </source>
</evidence>
<comment type="caution">
    <text evidence="3">The sequence shown here is derived from an EMBL/GenBank/DDBJ whole genome shotgun (WGS) entry which is preliminary data.</text>
</comment>
<dbReference type="CDD" id="cd08946">
    <property type="entry name" value="SDR_e"/>
    <property type="match status" value="1"/>
</dbReference>
<comment type="similarity">
    <text evidence="1">Belongs to the NAD(P)-dependent epimerase/dehydratase family.</text>
</comment>
<dbReference type="SUPFAM" id="SSF51735">
    <property type="entry name" value="NAD(P)-binding Rossmann-fold domains"/>
    <property type="match status" value="1"/>
</dbReference>
<proteinExistence type="inferred from homology"/>
<reference evidence="3" key="1">
    <citation type="submission" date="2019-11" db="EMBL/GenBank/DDBJ databases">
        <title>Microbial mats filling the niche in hypersaline microbial mats.</title>
        <authorList>
            <person name="Wong H.L."/>
            <person name="Macleod F.I."/>
            <person name="White R.A. III"/>
            <person name="Burns B.P."/>
        </authorList>
    </citation>
    <scope>NUCLEOTIDE SEQUENCE</scope>
    <source>
        <strain evidence="3">Rbin_158</strain>
    </source>
</reference>
<accession>A0A9D5Q5G9</accession>
<evidence type="ECO:0000313" key="3">
    <source>
        <dbReference type="EMBL" id="MBD3324222.1"/>
    </source>
</evidence>
<organism evidence="3 4">
    <name type="scientific">candidate division KSB3 bacterium</name>
    <dbReference type="NCBI Taxonomy" id="2044937"/>
    <lineage>
        <taxon>Bacteria</taxon>
        <taxon>candidate division KSB3</taxon>
    </lineage>
</organism>
<dbReference type="Pfam" id="PF01370">
    <property type="entry name" value="Epimerase"/>
    <property type="match status" value="1"/>
</dbReference>
<dbReference type="Proteomes" id="UP000649604">
    <property type="component" value="Unassembled WGS sequence"/>
</dbReference>
<dbReference type="InterPro" id="IPR001509">
    <property type="entry name" value="Epimerase_deHydtase"/>
</dbReference>
<evidence type="ECO:0000259" key="2">
    <source>
        <dbReference type="Pfam" id="PF01370"/>
    </source>
</evidence>
<dbReference type="InterPro" id="IPR036291">
    <property type="entry name" value="NAD(P)-bd_dom_sf"/>
</dbReference>
<dbReference type="EMBL" id="WJJP01000203">
    <property type="protein sequence ID" value="MBD3324222.1"/>
    <property type="molecule type" value="Genomic_DNA"/>
</dbReference>
<dbReference type="PANTHER" id="PTHR43000">
    <property type="entry name" value="DTDP-D-GLUCOSE 4,6-DEHYDRATASE-RELATED"/>
    <property type="match status" value="1"/>
</dbReference>